<comment type="similarity">
    <text evidence="3 14">Belongs to the pyruvate kinase family.</text>
</comment>
<dbReference type="InterPro" id="IPR015793">
    <property type="entry name" value="Pyrv_Knase_brl"/>
</dbReference>
<dbReference type="InterPro" id="IPR001697">
    <property type="entry name" value="Pyr_Knase"/>
</dbReference>
<dbReference type="PANTHER" id="PTHR11817">
    <property type="entry name" value="PYRUVATE KINASE"/>
    <property type="match status" value="1"/>
</dbReference>
<evidence type="ECO:0000313" key="18">
    <source>
        <dbReference type="Proteomes" id="UP000266506"/>
    </source>
</evidence>
<evidence type="ECO:0000256" key="1">
    <source>
        <dbReference type="ARBA" id="ARBA00001958"/>
    </source>
</evidence>
<dbReference type="SUPFAM" id="SSF50800">
    <property type="entry name" value="PK beta-barrel domain-like"/>
    <property type="match status" value="1"/>
</dbReference>
<keyword evidence="9" id="KW-0067">ATP-binding</keyword>
<dbReference type="FunCoup" id="A0A397RX16">
    <property type="interactions" value="286"/>
</dbReference>
<dbReference type="RefSeq" id="WP_119015927.1">
    <property type="nucleotide sequence ID" value="NZ_QXEV01000006.1"/>
</dbReference>
<dbReference type="InterPro" id="IPR011037">
    <property type="entry name" value="Pyrv_Knase-like_insert_dom_sf"/>
</dbReference>
<dbReference type="PRINTS" id="PR01050">
    <property type="entry name" value="PYRUVTKNASE"/>
</dbReference>
<dbReference type="EC" id="2.7.1.40" evidence="4 13"/>
<dbReference type="GO" id="GO:0000287">
    <property type="term" value="F:magnesium ion binding"/>
    <property type="evidence" value="ECO:0007669"/>
    <property type="project" value="UniProtKB-UniRule"/>
</dbReference>
<evidence type="ECO:0000256" key="6">
    <source>
        <dbReference type="ARBA" id="ARBA00022723"/>
    </source>
</evidence>
<dbReference type="NCBIfam" id="NF004491">
    <property type="entry name" value="PRK05826.1"/>
    <property type="match status" value="1"/>
</dbReference>
<dbReference type="GO" id="GO:0016301">
    <property type="term" value="F:kinase activity"/>
    <property type="evidence" value="ECO:0007669"/>
    <property type="project" value="UniProtKB-KW"/>
</dbReference>
<evidence type="ECO:0000256" key="11">
    <source>
        <dbReference type="ARBA" id="ARBA00023152"/>
    </source>
</evidence>
<dbReference type="GO" id="GO:0004743">
    <property type="term" value="F:pyruvate kinase activity"/>
    <property type="evidence" value="ECO:0007669"/>
    <property type="project" value="UniProtKB-UniRule"/>
</dbReference>
<proteinExistence type="inferred from homology"/>
<dbReference type="InParanoid" id="A0A397RX16"/>
<name>A0A397RX16_9MOLU</name>
<dbReference type="Proteomes" id="UP000266506">
    <property type="component" value="Unassembled WGS sequence"/>
</dbReference>
<dbReference type="Pfam" id="PF00224">
    <property type="entry name" value="PK"/>
    <property type="match status" value="1"/>
</dbReference>
<keyword evidence="5 14" id="KW-0808">Transferase</keyword>
<dbReference type="PROSITE" id="PS00110">
    <property type="entry name" value="PYRUVATE_KINASE"/>
    <property type="match status" value="1"/>
</dbReference>
<keyword evidence="11 14" id="KW-0324">Glycolysis</keyword>
<dbReference type="NCBIfam" id="TIGR01064">
    <property type="entry name" value="pyruv_kin"/>
    <property type="match status" value="1"/>
</dbReference>
<evidence type="ECO:0000256" key="3">
    <source>
        <dbReference type="ARBA" id="ARBA00008663"/>
    </source>
</evidence>
<evidence type="ECO:0000256" key="12">
    <source>
        <dbReference type="ARBA" id="ARBA00023317"/>
    </source>
</evidence>
<dbReference type="Gene3D" id="3.20.20.60">
    <property type="entry name" value="Phosphoenolpyruvate-binding domains"/>
    <property type="match status" value="1"/>
</dbReference>
<protein>
    <recommendedName>
        <fullName evidence="4 13">Pyruvate kinase</fullName>
        <ecNumber evidence="4 13">2.7.1.40</ecNumber>
    </recommendedName>
</protein>
<feature type="domain" description="Pyruvate kinase C-terminal" evidence="16">
    <location>
        <begin position="360"/>
        <end position="472"/>
    </location>
</feature>
<accession>A0A397RX16</accession>
<dbReference type="GO" id="GO:0030955">
    <property type="term" value="F:potassium ion binding"/>
    <property type="evidence" value="ECO:0007669"/>
    <property type="project" value="UniProtKB-UniRule"/>
</dbReference>
<dbReference type="EMBL" id="QXEV01000006">
    <property type="protein sequence ID" value="RIA77792.1"/>
    <property type="molecule type" value="Genomic_DNA"/>
</dbReference>
<keyword evidence="7" id="KW-0547">Nucleotide-binding</keyword>
<keyword evidence="10 14" id="KW-0460">Magnesium</keyword>
<dbReference type="InterPro" id="IPR036918">
    <property type="entry name" value="Pyrv_Knase_C_sf"/>
</dbReference>
<organism evidence="17 18">
    <name type="scientific">Anaeroplasma bactoclasticum</name>
    <dbReference type="NCBI Taxonomy" id="2088"/>
    <lineage>
        <taxon>Bacteria</taxon>
        <taxon>Bacillati</taxon>
        <taxon>Mycoplasmatota</taxon>
        <taxon>Mollicutes</taxon>
        <taxon>Anaeroplasmatales</taxon>
        <taxon>Anaeroplasmataceae</taxon>
        <taxon>Anaeroplasma</taxon>
    </lineage>
</organism>
<dbReference type="InterPro" id="IPR015806">
    <property type="entry name" value="Pyrv_Knase_insert_dom_sf"/>
</dbReference>
<sequence length="474" mass="52839">MRKTKIICTLGPACDDEELLKKMILNGLDCARLNFSHGTHEEQKVRMDRVKKVRAELGIPLPILLDTKGPEIRVRLFKDGKVELHEGQEFTFCSDYDLIGDETKVGLTYPDLAKYVNKPGTLILADDGKVEFEVVRVEGTNVVTKVLNNASLSNRKSINIPNVIVDMPYISEVDRSDLIFGIQECVDYIAASFVRRPEDVLAIRELLDKYDTSGKIRIISKIENTEGIAKMDEIIEVSDGIMVARGDMGVEVPFKMLPKIQKELIDKCYKKGKIVVTATQMLDSMQQNPRPTRAEVSDVANAIYDKTVAIMLSGESAAGKYPLQSVTAMKDIAEYTESNIDYKRRYWECNLDLGEDFLSSICNAAVSCAYQMHAKAIICVTNAGQTAFKLSAYHPECPIIALTVDEKACRQLNLAWNVYPIYAEKKNSVDELFEYALQEALKTGLVSKGDRVIITGASSVVGNTITDTIKLHEI</sequence>
<dbReference type="SUPFAM" id="SSF52935">
    <property type="entry name" value="PK C-terminal domain-like"/>
    <property type="match status" value="1"/>
</dbReference>
<comment type="pathway">
    <text evidence="2 14">Carbohydrate degradation; glycolysis; pyruvate from D-glyceraldehyde 3-phosphate: step 5/5.</text>
</comment>
<evidence type="ECO:0000256" key="4">
    <source>
        <dbReference type="ARBA" id="ARBA00012142"/>
    </source>
</evidence>
<dbReference type="InterPro" id="IPR018209">
    <property type="entry name" value="Pyrv_Knase_AS"/>
</dbReference>
<dbReference type="AlphaFoldDB" id="A0A397RX16"/>
<keyword evidence="12 17" id="KW-0670">Pyruvate</keyword>
<dbReference type="UniPathway" id="UPA00109">
    <property type="reaction ID" value="UER00188"/>
</dbReference>
<reference evidence="17 18" key="1">
    <citation type="submission" date="2018-08" db="EMBL/GenBank/DDBJ databases">
        <title>Genomic Encyclopedia of Archaeal and Bacterial Type Strains, Phase II (KMG-II): from individual species to whole genera.</title>
        <authorList>
            <person name="Goeker M."/>
        </authorList>
    </citation>
    <scope>NUCLEOTIDE SEQUENCE [LARGE SCALE GENOMIC DNA]</scope>
    <source>
        <strain evidence="17 18">ATCC 27112</strain>
    </source>
</reference>
<dbReference type="InterPro" id="IPR015813">
    <property type="entry name" value="Pyrv/PenolPyrv_kinase-like_dom"/>
</dbReference>
<evidence type="ECO:0000256" key="8">
    <source>
        <dbReference type="ARBA" id="ARBA00022777"/>
    </source>
</evidence>
<dbReference type="SUPFAM" id="SSF51621">
    <property type="entry name" value="Phosphoenolpyruvate/pyruvate domain"/>
    <property type="match status" value="1"/>
</dbReference>
<comment type="caution">
    <text evidence="17">The sequence shown here is derived from an EMBL/GenBank/DDBJ whole genome shotgun (WGS) entry which is preliminary data.</text>
</comment>
<evidence type="ECO:0000256" key="14">
    <source>
        <dbReference type="RuleBase" id="RU000504"/>
    </source>
</evidence>
<dbReference type="InterPro" id="IPR040442">
    <property type="entry name" value="Pyrv_kinase-like_dom_sf"/>
</dbReference>
<feature type="domain" description="Pyruvate kinase barrel" evidence="15">
    <location>
        <begin position="1"/>
        <end position="326"/>
    </location>
</feature>
<dbReference type="Gene3D" id="3.40.1380.20">
    <property type="entry name" value="Pyruvate kinase, C-terminal domain"/>
    <property type="match status" value="1"/>
</dbReference>
<evidence type="ECO:0000256" key="13">
    <source>
        <dbReference type="NCBIfam" id="TIGR01064"/>
    </source>
</evidence>
<dbReference type="Gene3D" id="2.40.33.10">
    <property type="entry name" value="PK beta-barrel domain-like"/>
    <property type="match status" value="1"/>
</dbReference>
<evidence type="ECO:0000256" key="10">
    <source>
        <dbReference type="ARBA" id="ARBA00022842"/>
    </source>
</evidence>
<gene>
    <name evidence="17" type="ORF">EI71_00764</name>
</gene>
<dbReference type="GO" id="GO:0005524">
    <property type="term" value="F:ATP binding"/>
    <property type="evidence" value="ECO:0007669"/>
    <property type="project" value="UniProtKB-KW"/>
</dbReference>
<comment type="cofactor">
    <cofactor evidence="1">
        <name>K(+)</name>
        <dbReference type="ChEBI" id="CHEBI:29103"/>
    </cofactor>
</comment>
<evidence type="ECO:0000256" key="5">
    <source>
        <dbReference type="ARBA" id="ARBA00022679"/>
    </source>
</evidence>
<keyword evidence="8 14" id="KW-0418">Kinase</keyword>
<evidence type="ECO:0000259" key="15">
    <source>
        <dbReference type="Pfam" id="PF00224"/>
    </source>
</evidence>
<evidence type="ECO:0000256" key="7">
    <source>
        <dbReference type="ARBA" id="ARBA00022741"/>
    </source>
</evidence>
<comment type="catalytic activity">
    <reaction evidence="14">
        <text>pyruvate + ATP = phosphoenolpyruvate + ADP + H(+)</text>
        <dbReference type="Rhea" id="RHEA:18157"/>
        <dbReference type="ChEBI" id="CHEBI:15361"/>
        <dbReference type="ChEBI" id="CHEBI:15378"/>
        <dbReference type="ChEBI" id="CHEBI:30616"/>
        <dbReference type="ChEBI" id="CHEBI:58702"/>
        <dbReference type="ChEBI" id="CHEBI:456216"/>
        <dbReference type="EC" id="2.7.1.40"/>
    </reaction>
</comment>
<evidence type="ECO:0000313" key="17">
    <source>
        <dbReference type="EMBL" id="RIA77792.1"/>
    </source>
</evidence>
<evidence type="ECO:0000256" key="9">
    <source>
        <dbReference type="ARBA" id="ARBA00022840"/>
    </source>
</evidence>
<evidence type="ECO:0000259" key="16">
    <source>
        <dbReference type="Pfam" id="PF02887"/>
    </source>
</evidence>
<keyword evidence="18" id="KW-1185">Reference proteome</keyword>
<dbReference type="OrthoDB" id="9812123at2"/>
<dbReference type="NCBIfam" id="NF004978">
    <property type="entry name" value="PRK06354.1"/>
    <property type="match status" value="1"/>
</dbReference>
<dbReference type="Pfam" id="PF02887">
    <property type="entry name" value="PK_C"/>
    <property type="match status" value="1"/>
</dbReference>
<evidence type="ECO:0000256" key="2">
    <source>
        <dbReference type="ARBA" id="ARBA00004997"/>
    </source>
</evidence>
<dbReference type="FunFam" id="2.40.33.10:FF:000001">
    <property type="entry name" value="Pyruvate kinase"/>
    <property type="match status" value="1"/>
</dbReference>
<dbReference type="InterPro" id="IPR015795">
    <property type="entry name" value="Pyrv_Knase_C"/>
</dbReference>
<keyword evidence="6" id="KW-0479">Metal-binding</keyword>